<protein>
    <submittedName>
        <fullName evidence="1">Uncharacterized protein</fullName>
    </submittedName>
</protein>
<dbReference type="Proteomes" id="UP000657918">
    <property type="component" value="Unassembled WGS sequence"/>
</dbReference>
<evidence type="ECO:0000313" key="1">
    <source>
        <dbReference type="EMBL" id="KAF9682381.1"/>
    </source>
</evidence>
<dbReference type="AlphaFoldDB" id="A0A835KAI8"/>
<evidence type="ECO:0000313" key="2">
    <source>
        <dbReference type="Proteomes" id="UP000657918"/>
    </source>
</evidence>
<keyword evidence="2" id="KW-1185">Reference proteome</keyword>
<sequence>MAFNIKIITVLFWLWLGRNSLITLSHWIPFVKAFWLVVSGAPFGSCKKPNASPITNTVGNTSPLTNSAGSFPGCINFLKSASTISKKHGFLLVLFYYQRFFSYHTMDAVNDFWMEVGDPFLCLRWLASYSYGTVL</sequence>
<accession>A0A835KAI8</accession>
<gene>
    <name evidence="1" type="ORF">SADUNF_Sadunf05G0103100</name>
</gene>
<comment type="caution">
    <text evidence="1">The sequence shown here is derived from an EMBL/GenBank/DDBJ whole genome shotgun (WGS) entry which is preliminary data.</text>
</comment>
<reference evidence="1 2" key="1">
    <citation type="submission" date="2020-10" db="EMBL/GenBank/DDBJ databases">
        <title>Plant Genome Project.</title>
        <authorList>
            <person name="Zhang R.-G."/>
        </authorList>
    </citation>
    <scope>NUCLEOTIDE SEQUENCE [LARGE SCALE GENOMIC DNA]</scope>
    <source>
        <strain evidence="1">FAFU-HL-1</strain>
        <tissue evidence="1">Leaf</tissue>
    </source>
</reference>
<dbReference type="EMBL" id="JADGMS010000005">
    <property type="protein sequence ID" value="KAF9682381.1"/>
    <property type="molecule type" value="Genomic_DNA"/>
</dbReference>
<name>A0A835KAI8_9ROSI</name>
<organism evidence="1 2">
    <name type="scientific">Salix dunnii</name>
    <dbReference type="NCBI Taxonomy" id="1413687"/>
    <lineage>
        <taxon>Eukaryota</taxon>
        <taxon>Viridiplantae</taxon>
        <taxon>Streptophyta</taxon>
        <taxon>Embryophyta</taxon>
        <taxon>Tracheophyta</taxon>
        <taxon>Spermatophyta</taxon>
        <taxon>Magnoliopsida</taxon>
        <taxon>eudicotyledons</taxon>
        <taxon>Gunneridae</taxon>
        <taxon>Pentapetalae</taxon>
        <taxon>rosids</taxon>
        <taxon>fabids</taxon>
        <taxon>Malpighiales</taxon>
        <taxon>Salicaceae</taxon>
        <taxon>Saliceae</taxon>
        <taxon>Salix</taxon>
    </lineage>
</organism>
<proteinExistence type="predicted"/>